<dbReference type="GO" id="GO:0016787">
    <property type="term" value="F:hydrolase activity"/>
    <property type="evidence" value="ECO:0007669"/>
    <property type="project" value="UniProtKB-KW"/>
</dbReference>
<accession>A0A9P4J8B7</accession>
<dbReference type="Gene3D" id="3.40.630.10">
    <property type="entry name" value="Zn peptidases"/>
    <property type="match status" value="1"/>
</dbReference>
<protein>
    <submittedName>
        <fullName evidence="8">Zn-dependent exopeptidase</fullName>
    </submittedName>
</protein>
<evidence type="ECO:0000259" key="7">
    <source>
        <dbReference type="Pfam" id="PF07687"/>
    </source>
</evidence>
<evidence type="ECO:0000256" key="3">
    <source>
        <dbReference type="ARBA" id="ARBA00022723"/>
    </source>
</evidence>
<evidence type="ECO:0000313" key="9">
    <source>
        <dbReference type="Proteomes" id="UP000799439"/>
    </source>
</evidence>
<dbReference type="GO" id="GO:0046872">
    <property type="term" value="F:metal ion binding"/>
    <property type="evidence" value="ECO:0007669"/>
    <property type="project" value="UniProtKB-KW"/>
</dbReference>
<feature type="domain" description="Peptidase M20 dimerisation" evidence="7">
    <location>
        <begin position="211"/>
        <end position="315"/>
    </location>
</feature>
<evidence type="ECO:0000256" key="4">
    <source>
        <dbReference type="ARBA" id="ARBA00022801"/>
    </source>
</evidence>
<evidence type="ECO:0000256" key="1">
    <source>
        <dbReference type="ARBA" id="ARBA00001947"/>
    </source>
</evidence>
<dbReference type="AlphaFoldDB" id="A0A9P4J8B7"/>
<dbReference type="Proteomes" id="UP000799439">
    <property type="component" value="Unassembled WGS sequence"/>
</dbReference>
<dbReference type="CDD" id="cd05652">
    <property type="entry name" value="M20_ArgE_DapE-like_fungal"/>
    <property type="match status" value="1"/>
</dbReference>
<dbReference type="InterPro" id="IPR050072">
    <property type="entry name" value="Peptidase_M20A"/>
</dbReference>
<proteinExistence type="inferred from homology"/>
<evidence type="ECO:0000256" key="2">
    <source>
        <dbReference type="ARBA" id="ARBA00006247"/>
    </source>
</evidence>
<keyword evidence="9" id="KW-1185">Reference proteome</keyword>
<reference evidence="8" key="1">
    <citation type="journal article" date="2020" name="Stud. Mycol.">
        <title>101 Dothideomycetes genomes: a test case for predicting lifestyles and emergence of pathogens.</title>
        <authorList>
            <person name="Haridas S."/>
            <person name="Albert R."/>
            <person name="Binder M."/>
            <person name="Bloem J."/>
            <person name="Labutti K."/>
            <person name="Salamov A."/>
            <person name="Andreopoulos B."/>
            <person name="Baker S."/>
            <person name="Barry K."/>
            <person name="Bills G."/>
            <person name="Bluhm B."/>
            <person name="Cannon C."/>
            <person name="Castanera R."/>
            <person name="Culley D."/>
            <person name="Daum C."/>
            <person name="Ezra D."/>
            <person name="Gonzalez J."/>
            <person name="Henrissat B."/>
            <person name="Kuo A."/>
            <person name="Liang C."/>
            <person name="Lipzen A."/>
            <person name="Lutzoni F."/>
            <person name="Magnuson J."/>
            <person name="Mondo S."/>
            <person name="Nolan M."/>
            <person name="Ohm R."/>
            <person name="Pangilinan J."/>
            <person name="Park H.-J."/>
            <person name="Ramirez L."/>
            <person name="Alfaro M."/>
            <person name="Sun H."/>
            <person name="Tritt A."/>
            <person name="Yoshinaga Y."/>
            <person name="Zwiers L.-H."/>
            <person name="Turgeon B."/>
            <person name="Goodwin S."/>
            <person name="Spatafora J."/>
            <person name="Crous P."/>
            <person name="Grigoriev I."/>
        </authorList>
    </citation>
    <scope>NUCLEOTIDE SEQUENCE</scope>
    <source>
        <strain evidence="8">CBS 260.36</strain>
    </source>
</reference>
<gene>
    <name evidence="8" type="ORF">K461DRAFT_272853</name>
</gene>
<dbReference type="InterPro" id="IPR001261">
    <property type="entry name" value="ArgE/DapE_CS"/>
</dbReference>
<dbReference type="EMBL" id="ML996081">
    <property type="protein sequence ID" value="KAF2156774.1"/>
    <property type="molecule type" value="Genomic_DNA"/>
</dbReference>
<keyword evidence="4" id="KW-0378">Hydrolase</keyword>
<evidence type="ECO:0000313" key="8">
    <source>
        <dbReference type="EMBL" id="KAF2156774.1"/>
    </source>
</evidence>
<dbReference type="InterPro" id="IPR036264">
    <property type="entry name" value="Bact_exopeptidase_dim_dom"/>
</dbReference>
<dbReference type="SUPFAM" id="SSF53187">
    <property type="entry name" value="Zn-dependent exopeptidases"/>
    <property type="match status" value="1"/>
</dbReference>
<comment type="caution">
    <text evidence="8">The sequence shown here is derived from an EMBL/GenBank/DDBJ whole genome shotgun (WGS) entry which is preliminary data.</text>
</comment>
<evidence type="ECO:0000256" key="6">
    <source>
        <dbReference type="SAM" id="SignalP"/>
    </source>
</evidence>
<feature type="signal peptide" evidence="6">
    <location>
        <begin position="1"/>
        <end position="20"/>
    </location>
</feature>
<dbReference type="Pfam" id="PF07687">
    <property type="entry name" value="M20_dimer"/>
    <property type="match status" value="1"/>
</dbReference>
<dbReference type="Pfam" id="PF01546">
    <property type="entry name" value="Peptidase_M20"/>
    <property type="match status" value="1"/>
</dbReference>
<keyword evidence="3" id="KW-0479">Metal-binding</keyword>
<sequence>MKLSTSLLSVSLAFADISTATRLSGDVVAQYDSNQQILANVYAKKLDLTQDLVGLHKNLTDIESVTGHEGPVGKWLESSLKSQGYNVELQEVDKDRYNVLAWPGDKRDPRLLISSHIDTVPPFIPYDSHTNKSTTTISGRGSVDAKGSVAAMIIAANSLLNSVEITPNDFAFLFVVGEEAFGDGMRAANDLNLSPKQVIFGEPTEGKLASGHKGILGVKLSIHGKAAHSGYPWLGRSANAVLANALVALLELEKELPSSEHYGVTTINIGKVQGGVAANVVAASAEANLAIRIAAGTPDDIKKAVLEKLDKVAKNFKDGKDDKVYDVEFSQGYGPVPIDADVPGFESMVVNYGTDIPNFDLTVKGQKRYLYGPGSILVAHSDHEALTLDELELAVKDYKRLILHCLQT</sequence>
<dbReference type="PROSITE" id="PS00758">
    <property type="entry name" value="ARGE_DAPE_CPG2_1"/>
    <property type="match status" value="1"/>
</dbReference>
<dbReference type="SUPFAM" id="SSF55031">
    <property type="entry name" value="Bacterial exopeptidase dimerisation domain"/>
    <property type="match status" value="1"/>
</dbReference>
<comment type="similarity">
    <text evidence="2">Belongs to the peptidase M20A family.</text>
</comment>
<dbReference type="InterPro" id="IPR011650">
    <property type="entry name" value="Peptidase_M20_dimer"/>
</dbReference>
<dbReference type="OrthoDB" id="3064516at2759"/>
<dbReference type="InterPro" id="IPR002933">
    <property type="entry name" value="Peptidase_M20"/>
</dbReference>
<comment type="cofactor">
    <cofactor evidence="1">
        <name>Zn(2+)</name>
        <dbReference type="ChEBI" id="CHEBI:29105"/>
    </cofactor>
</comment>
<feature type="chain" id="PRO_5040311871" evidence="6">
    <location>
        <begin position="21"/>
        <end position="408"/>
    </location>
</feature>
<keyword evidence="6" id="KW-0732">Signal</keyword>
<organism evidence="8 9">
    <name type="scientific">Myriangium duriaei CBS 260.36</name>
    <dbReference type="NCBI Taxonomy" id="1168546"/>
    <lineage>
        <taxon>Eukaryota</taxon>
        <taxon>Fungi</taxon>
        <taxon>Dikarya</taxon>
        <taxon>Ascomycota</taxon>
        <taxon>Pezizomycotina</taxon>
        <taxon>Dothideomycetes</taxon>
        <taxon>Dothideomycetidae</taxon>
        <taxon>Myriangiales</taxon>
        <taxon>Myriangiaceae</taxon>
        <taxon>Myriangium</taxon>
    </lineage>
</organism>
<dbReference type="PANTHER" id="PTHR43808:SF8">
    <property type="entry name" value="PEPTIDASE M20 DIMERISATION DOMAIN-CONTAINING PROTEIN"/>
    <property type="match status" value="1"/>
</dbReference>
<evidence type="ECO:0000256" key="5">
    <source>
        <dbReference type="ARBA" id="ARBA00022833"/>
    </source>
</evidence>
<dbReference type="Gene3D" id="3.30.70.360">
    <property type="match status" value="1"/>
</dbReference>
<keyword evidence="5" id="KW-0862">Zinc</keyword>
<name>A0A9P4J8B7_9PEZI</name>
<dbReference type="PANTHER" id="PTHR43808">
    <property type="entry name" value="ACETYLORNITHINE DEACETYLASE"/>
    <property type="match status" value="1"/>
</dbReference>